<dbReference type="GeneID" id="106495327"/>
<dbReference type="CDD" id="cd12100">
    <property type="entry name" value="DD_CABYR_SP17"/>
    <property type="match status" value="1"/>
</dbReference>
<dbReference type="SMART" id="SM00394">
    <property type="entry name" value="RIIa"/>
    <property type="match status" value="1"/>
</dbReference>
<organism evidence="3 4">
    <name type="scientific">Apteryx mantelli</name>
    <name type="common">North Island brown kiwi</name>
    <dbReference type="NCBI Taxonomy" id="2696672"/>
    <lineage>
        <taxon>Eukaryota</taxon>
        <taxon>Metazoa</taxon>
        <taxon>Chordata</taxon>
        <taxon>Craniata</taxon>
        <taxon>Vertebrata</taxon>
        <taxon>Euteleostomi</taxon>
        <taxon>Archelosauria</taxon>
        <taxon>Archosauria</taxon>
        <taxon>Dinosauria</taxon>
        <taxon>Saurischia</taxon>
        <taxon>Theropoda</taxon>
        <taxon>Coelurosauria</taxon>
        <taxon>Aves</taxon>
        <taxon>Palaeognathae</taxon>
        <taxon>Apterygiformes</taxon>
        <taxon>Apterygidae</taxon>
        <taxon>Apteryx</taxon>
    </lineage>
</organism>
<accession>A0ABM4FME9</accession>
<feature type="region of interest" description="Disordered" evidence="1">
    <location>
        <begin position="240"/>
        <end position="266"/>
    </location>
</feature>
<evidence type="ECO:0000259" key="2">
    <source>
        <dbReference type="SMART" id="SM00394"/>
    </source>
</evidence>
<dbReference type="Gene3D" id="1.20.890.10">
    <property type="entry name" value="cAMP-dependent protein kinase regulatory subunit, dimerization-anchoring domain"/>
    <property type="match status" value="1"/>
</dbReference>
<dbReference type="RefSeq" id="XP_067166124.1">
    <property type="nucleotide sequence ID" value="XM_067310023.1"/>
</dbReference>
<evidence type="ECO:0000313" key="3">
    <source>
        <dbReference type="Proteomes" id="UP001652627"/>
    </source>
</evidence>
<dbReference type="InterPro" id="IPR000048">
    <property type="entry name" value="IQ_motif_EF-hand-BS"/>
</dbReference>
<dbReference type="Pfam" id="PF02197">
    <property type="entry name" value="RIIa"/>
    <property type="match status" value="1"/>
</dbReference>
<keyword evidence="3" id="KW-1185">Reference proteome</keyword>
<dbReference type="CDD" id="cd23767">
    <property type="entry name" value="IQCD"/>
    <property type="match status" value="1"/>
</dbReference>
<reference evidence="4" key="1">
    <citation type="submission" date="2025-08" db="UniProtKB">
        <authorList>
            <consortium name="RefSeq"/>
        </authorList>
    </citation>
    <scope>IDENTIFICATION</scope>
    <source>
        <tissue evidence="4">Blood</tissue>
    </source>
</reference>
<dbReference type="InterPro" id="IPR047579">
    <property type="entry name" value="DD_CABYR_SP17"/>
</dbReference>
<dbReference type="Pfam" id="PF00612">
    <property type="entry name" value="IQ"/>
    <property type="match status" value="2"/>
</dbReference>
<dbReference type="Proteomes" id="UP001652627">
    <property type="component" value="Chromosome 23"/>
</dbReference>
<feature type="compositionally biased region" description="Basic and acidic residues" evidence="1">
    <location>
        <begin position="240"/>
        <end position="252"/>
    </location>
</feature>
<feature type="domain" description="RIIa" evidence="2">
    <location>
        <begin position="14"/>
        <end position="51"/>
    </location>
</feature>
<dbReference type="InterPro" id="IPR003117">
    <property type="entry name" value="cAMP_dep_PK_reg_su_I/II_a/b"/>
</dbReference>
<gene>
    <name evidence="4" type="primary">NRGN</name>
</gene>
<feature type="region of interest" description="Disordered" evidence="1">
    <location>
        <begin position="121"/>
        <end position="181"/>
    </location>
</feature>
<evidence type="ECO:0000256" key="1">
    <source>
        <dbReference type="SAM" id="MobiDB-lite"/>
    </source>
</evidence>
<name>A0ABM4FME9_9AVES</name>
<proteinExistence type="predicted"/>
<dbReference type="PANTHER" id="PTHR10699:SF16">
    <property type="entry name" value="SPERM SURFACE PROTEIN SP17"/>
    <property type="match status" value="1"/>
</dbReference>
<sequence>MAVPFSNTHLRVPAGFRNLLEGLAREVLRAQPRDVVGFAAEHFRALLEERERSSADPAERAARLEDLFYNAPASQEEQEAPLELRLREETSEKRREEAAATIQAAYRSFRARREAEPRDSWAWGGELKSPPPPQSLPRSGAGLIGSRRGAALRRQAAPLNLTPSERLPGKRSGARRASAPAARHLSPVTVASTMDCCNEGACTKLDEDILDIPLDDPDANAAAAKIQASFRGHMTRKKIKGGEIERKSKDAECANSTRVGDLRNGD</sequence>
<evidence type="ECO:0000313" key="4">
    <source>
        <dbReference type="RefSeq" id="XP_067166124.1"/>
    </source>
</evidence>
<dbReference type="SUPFAM" id="SSF47391">
    <property type="entry name" value="Dimerization-anchoring domain of cAMP-dependent PK regulatory subunit"/>
    <property type="match status" value="1"/>
</dbReference>
<dbReference type="PROSITE" id="PS50096">
    <property type="entry name" value="IQ"/>
    <property type="match status" value="2"/>
</dbReference>
<dbReference type="SMART" id="SM00015">
    <property type="entry name" value="IQ"/>
    <property type="match status" value="2"/>
</dbReference>
<dbReference type="PANTHER" id="PTHR10699">
    <property type="entry name" value="NEUROMODULIN"/>
    <property type="match status" value="1"/>
</dbReference>
<protein>
    <submittedName>
        <fullName evidence="4">Neurogranin</fullName>
    </submittedName>
</protein>